<dbReference type="EMBL" id="JBFTWV010000031">
    <property type="protein sequence ID" value="KAL2795858.1"/>
    <property type="molecule type" value="Genomic_DNA"/>
</dbReference>
<comment type="caution">
    <text evidence="1">The sequence shown here is derived from an EMBL/GenBank/DDBJ whole genome shotgun (WGS) entry which is preliminary data.</text>
</comment>
<proteinExistence type="predicted"/>
<sequence>MGGFLPGVGFDIFHFHFSRRWDTISLSFFDACMHGQDSTFTHETPVRRLNAMALPSQLFCLAGIYTSLLCVLGLTRRHWHWHWHGLHLYVLVQYTSLDTQCVISTTNTLPASCVVEPHIGTSKS</sequence>
<keyword evidence="2" id="KW-1185">Reference proteome</keyword>
<evidence type="ECO:0000313" key="2">
    <source>
        <dbReference type="Proteomes" id="UP001610563"/>
    </source>
</evidence>
<organism evidence="1 2">
    <name type="scientific">Aspergillus keveii</name>
    <dbReference type="NCBI Taxonomy" id="714993"/>
    <lineage>
        <taxon>Eukaryota</taxon>
        <taxon>Fungi</taxon>
        <taxon>Dikarya</taxon>
        <taxon>Ascomycota</taxon>
        <taxon>Pezizomycotina</taxon>
        <taxon>Eurotiomycetes</taxon>
        <taxon>Eurotiomycetidae</taxon>
        <taxon>Eurotiales</taxon>
        <taxon>Aspergillaceae</taxon>
        <taxon>Aspergillus</taxon>
        <taxon>Aspergillus subgen. Nidulantes</taxon>
    </lineage>
</organism>
<evidence type="ECO:0000313" key="1">
    <source>
        <dbReference type="EMBL" id="KAL2795858.1"/>
    </source>
</evidence>
<protein>
    <submittedName>
        <fullName evidence="1">Uncharacterized protein</fullName>
    </submittedName>
</protein>
<name>A0ABR4GA13_9EURO</name>
<gene>
    <name evidence="1" type="ORF">BJX66DRAFT_158913</name>
</gene>
<accession>A0ABR4GA13</accession>
<dbReference type="Proteomes" id="UP001610563">
    <property type="component" value="Unassembled WGS sequence"/>
</dbReference>
<reference evidence="1 2" key="1">
    <citation type="submission" date="2024-07" db="EMBL/GenBank/DDBJ databases">
        <title>Section-level genome sequencing and comparative genomics of Aspergillus sections Usti and Cavernicolus.</title>
        <authorList>
            <consortium name="Lawrence Berkeley National Laboratory"/>
            <person name="Nybo J.L."/>
            <person name="Vesth T.C."/>
            <person name="Theobald S."/>
            <person name="Frisvad J.C."/>
            <person name="Larsen T.O."/>
            <person name="Kjaerboelling I."/>
            <person name="Rothschild-Mancinelli K."/>
            <person name="Lyhne E.K."/>
            <person name="Kogle M.E."/>
            <person name="Barry K."/>
            <person name="Clum A."/>
            <person name="Na H."/>
            <person name="Ledsgaard L."/>
            <person name="Lin J."/>
            <person name="Lipzen A."/>
            <person name="Kuo A."/>
            <person name="Riley R."/>
            <person name="Mondo S."/>
            <person name="Labutti K."/>
            <person name="Haridas S."/>
            <person name="Pangalinan J."/>
            <person name="Salamov A.A."/>
            <person name="Simmons B.A."/>
            <person name="Magnuson J.K."/>
            <person name="Chen J."/>
            <person name="Drula E."/>
            <person name="Henrissat B."/>
            <person name="Wiebenga A."/>
            <person name="Lubbers R.J."/>
            <person name="Gomes A.C."/>
            <person name="Makela M.R."/>
            <person name="Stajich J."/>
            <person name="Grigoriev I.V."/>
            <person name="Mortensen U.H."/>
            <person name="De Vries R.P."/>
            <person name="Baker S.E."/>
            <person name="Andersen M.R."/>
        </authorList>
    </citation>
    <scope>NUCLEOTIDE SEQUENCE [LARGE SCALE GENOMIC DNA]</scope>
    <source>
        <strain evidence="1 2">CBS 209.92</strain>
    </source>
</reference>